<dbReference type="Pfam" id="PF10324">
    <property type="entry name" value="7TM_GPCR_Srw"/>
    <property type="match status" value="1"/>
</dbReference>
<organism evidence="8 9">
    <name type="scientific">Protopolystoma xenopodis</name>
    <dbReference type="NCBI Taxonomy" id="117903"/>
    <lineage>
        <taxon>Eukaryota</taxon>
        <taxon>Metazoa</taxon>
        <taxon>Spiralia</taxon>
        <taxon>Lophotrochozoa</taxon>
        <taxon>Platyhelminthes</taxon>
        <taxon>Monogenea</taxon>
        <taxon>Polyopisthocotylea</taxon>
        <taxon>Polystomatidea</taxon>
        <taxon>Polystomatidae</taxon>
        <taxon>Protopolystoma</taxon>
    </lineage>
</organism>
<name>A0A448XEB8_9PLAT</name>
<dbReference type="EMBL" id="CAAALY010248389">
    <property type="protein sequence ID" value="VEL34785.1"/>
    <property type="molecule type" value="Genomic_DNA"/>
</dbReference>
<dbReference type="Proteomes" id="UP000784294">
    <property type="component" value="Unassembled WGS sequence"/>
</dbReference>
<feature type="transmembrane region" description="Helical" evidence="6">
    <location>
        <begin position="152"/>
        <end position="181"/>
    </location>
</feature>
<comment type="subcellular location">
    <subcellularLocation>
        <location evidence="1">Membrane</location>
    </subcellularLocation>
</comment>
<dbReference type="PROSITE" id="PS50262">
    <property type="entry name" value="G_PROTEIN_RECEP_F1_2"/>
    <property type="match status" value="1"/>
</dbReference>
<keyword evidence="4 6" id="KW-0472">Membrane</keyword>
<evidence type="ECO:0000256" key="4">
    <source>
        <dbReference type="ARBA" id="ARBA00023136"/>
    </source>
</evidence>
<dbReference type="Gene3D" id="1.20.1070.10">
    <property type="entry name" value="Rhodopsin 7-helix transmembrane proteins"/>
    <property type="match status" value="1"/>
</dbReference>
<keyword evidence="9" id="KW-1185">Reference proteome</keyword>
<comment type="caution">
    <text evidence="8">The sequence shown here is derived from an EMBL/GenBank/DDBJ whole genome shotgun (WGS) entry which is preliminary data.</text>
</comment>
<evidence type="ECO:0000313" key="9">
    <source>
        <dbReference type="Proteomes" id="UP000784294"/>
    </source>
</evidence>
<dbReference type="OrthoDB" id="5962323at2759"/>
<keyword evidence="3 6" id="KW-1133">Transmembrane helix</keyword>
<reference evidence="8" key="1">
    <citation type="submission" date="2018-11" db="EMBL/GenBank/DDBJ databases">
        <authorList>
            <consortium name="Pathogen Informatics"/>
        </authorList>
    </citation>
    <scope>NUCLEOTIDE SEQUENCE</scope>
</reference>
<feature type="transmembrane region" description="Helical" evidence="6">
    <location>
        <begin position="202"/>
        <end position="220"/>
    </location>
</feature>
<dbReference type="InterPro" id="IPR019427">
    <property type="entry name" value="7TM_GPCR_serpentine_rcpt_Srw"/>
</dbReference>
<evidence type="ECO:0000256" key="1">
    <source>
        <dbReference type="ARBA" id="ARBA00004370"/>
    </source>
</evidence>
<keyword evidence="2 6" id="KW-0812">Transmembrane</keyword>
<evidence type="ECO:0000313" key="8">
    <source>
        <dbReference type="EMBL" id="VEL34785.1"/>
    </source>
</evidence>
<gene>
    <name evidence="8" type="ORF">PXEA_LOCUS28225</name>
</gene>
<dbReference type="PRINTS" id="PR00237">
    <property type="entry name" value="GPCRRHODOPSN"/>
</dbReference>
<dbReference type="AlphaFoldDB" id="A0A448XEB8"/>
<protein>
    <recommendedName>
        <fullName evidence="7">G-protein coupled receptors family 1 profile domain-containing protein</fullName>
    </recommendedName>
</protein>
<dbReference type="PANTHER" id="PTHR47023">
    <property type="entry name" value="SEX PEPTIDE RECEPTOR"/>
    <property type="match status" value="1"/>
</dbReference>
<feature type="transmembrane region" description="Helical" evidence="6">
    <location>
        <begin position="89"/>
        <end position="108"/>
    </location>
</feature>
<evidence type="ECO:0000259" key="7">
    <source>
        <dbReference type="PROSITE" id="PS50262"/>
    </source>
</evidence>
<dbReference type="PANTHER" id="PTHR47023:SF1">
    <property type="entry name" value="SEX PEPTIDE RECEPTOR"/>
    <property type="match status" value="1"/>
</dbReference>
<feature type="domain" description="G-protein coupled receptors family 1 profile" evidence="7">
    <location>
        <begin position="100"/>
        <end position="449"/>
    </location>
</feature>
<evidence type="ECO:0000256" key="6">
    <source>
        <dbReference type="SAM" id="Phobius"/>
    </source>
</evidence>
<dbReference type="GO" id="GO:0008528">
    <property type="term" value="F:G protein-coupled peptide receptor activity"/>
    <property type="evidence" value="ECO:0007669"/>
    <property type="project" value="InterPro"/>
</dbReference>
<dbReference type="SUPFAM" id="SSF81321">
    <property type="entry name" value="Family A G protein-coupled receptor-like"/>
    <property type="match status" value="1"/>
</dbReference>
<evidence type="ECO:0000256" key="5">
    <source>
        <dbReference type="SAM" id="MobiDB-lite"/>
    </source>
</evidence>
<feature type="transmembrane region" description="Helical" evidence="6">
    <location>
        <begin position="278"/>
        <end position="304"/>
    </location>
</feature>
<feature type="transmembrane region" description="Helical" evidence="6">
    <location>
        <begin position="430"/>
        <end position="456"/>
    </location>
</feature>
<evidence type="ECO:0000256" key="2">
    <source>
        <dbReference type="ARBA" id="ARBA00022692"/>
    </source>
</evidence>
<dbReference type="GO" id="GO:0016020">
    <property type="term" value="C:membrane"/>
    <property type="evidence" value="ECO:0007669"/>
    <property type="project" value="UniProtKB-SubCell"/>
</dbReference>
<dbReference type="CDD" id="cd14978">
    <property type="entry name" value="7tmA_FMRFamide_R-like"/>
    <property type="match status" value="1"/>
</dbReference>
<sequence length="510" mass="55769">MHYFCFQAIYEAAKLAFLNGLVVDKKHHFVLGCPVSGCSNSTQGMKFGAQSARLLVDHSFDTHDEAFKCSPIDNLLNEHPFSMLMKTRLQPPVILITLITNCLTAVVLTRPEMRSPTNILLFSISLADLFTGCLALPIYLSAELFRENITVVSGYLVSLLTVILPTIFHTAAIWLTVVLALQRFFYVHFPLRVHRICVCQKRGVTLTVAAVFTAAIVWQLPNEINTSFVWGLRSCRLGPQEAASNPAAIGYNGSALRLDEVMVFRCTEMSSHFFFTFLILRVLFVHFGPCLTLTVFTCLLILALHKFARKRRALLSLRRGLLLRQQTPQETTNSVGPIHRTSLIFKLSDGSVASEPERRTYQTYQSWMPGSGSKDSLAADRLVCANACGVEVGGYVSGGSGGGSGSEGRNTGGSTGGGIGDIDSTSNMMLVVLGVFLLVEVPTTVILIMLAAYTILEIQGPKSIAIVSILKNNHTCSFLSQITTLRVKIIKPPSGITKMLSAGPHSKWYG</sequence>
<accession>A0A448XEB8</accession>
<dbReference type="InterPro" id="IPR000276">
    <property type="entry name" value="GPCR_Rhodpsn"/>
</dbReference>
<dbReference type="InterPro" id="IPR017452">
    <property type="entry name" value="GPCR_Rhodpsn_7TM"/>
</dbReference>
<feature type="transmembrane region" description="Helical" evidence="6">
    <location>
        <begin position="120"/>
        <end position="140"/>
    </location>
</feature>
<feature type="region of interest" description="Disordered" evidence="5">
    <location>
        <begin position="399"/>
        <end position="419"/>
    </location>
</feature>
<dbReference type="InterPro" id="IPR053071">
    <property type="entry name" value="GPCR1-related_rcpt"/>
</dbReference>
<evidence type="ECO:0000256" key="3">
    <source>
        <dbReference type="ARBA" id="ARBA00022989"/>
    </source>
</evidence>
<proteinExistence type="predicted"/>